<evidence type="ECO:0000256" key="2">
    <source>
        <dbReference type="SAM" id="MobiDB-lite"/>
    </source>
</evidence>
<dbReference type="GO" id="GO:0052689">
    <property type="term" value="F:carboxylic ester hydrolase activity"/>
    <property type="evidence" value="ECO:0007669"/>
    <property type="project" value="TreeGrafter"/>
</dbReference>
<name>A0AAX6MMG4_9PEZI</name>
<dbReference type="InterPro" id="IPR029058">
    <property type="entry name" value="AB_hydrolase_fold"/>
</dbReference>
<reference evidence="4 5" key="1">
    <citation type="journal article" date="2024" name="Front Chem Biol">
        <title>Unveiling the potential of Daldinia eschscholtzii MFLUCC 19-0629 through bioactivity and bioinformatics studies for enhanced sustainable agriculture production.</title>
        <authorList>
            <person name="Brooks S."/>
            <person name="Weaver J.A."/>
            <person name="Klomchit A."/>
            <person name="Alharthi S.A."/>
            <person name="Onlamun T."/>
            <person name="Nurani R."/>
            <person name="Vong T.K."/>
            <person name="Alberti F."/>
            <person name="Greco C."/>
        </authorList>
    </citation>
    <scope>NUCLEOTIDE SEQUENCE [LARGE SCALE GENOMIC DNA]</scope>
    <source>
        <strain evidence="4">MFLUCC 19-0629</strain>
    </source>
</reference>
<dbReference type="SUPFAM" id="SSF53474">
    <property type="entry name" value="alpha/beta-Hydrolases"/>
    <property type="match status" value="1"/>
</dbReference>
<protein>
    <recommendedName>
        <fullName evidence="3">Phospholipase/carboxylesterase/thioesterase domain-containing protein</fullName>
    </recommendedName>
</protein>
<gene>
    <name evidence="4" type="ORF">Daesc_005675</name>
</gene>
<dbReference type="InterPro" id="IPR050565">
    <property type="entry name" value="LYPA1-2/EST-like"/>
</dbReference>
<keyword evidence="5" id="KW-1185">Reference proteome</keyword>
<evidence type="ECO:0000256" key="1">
    <source>
        <dbReference type="ARBA" id="ARBA00006499"/>
    </source>
</evidence>
<accession>A0AAX6MMG4</accession>
<dbReference type="GO" id="GO:0005737">
    <property type="term" value="C:cytoplasm"/>
    <property type="evidence" value="ECO:0007669"/>
    <property type="project" value="TreeGrafter"/>
</dbReference>
<evidence type="ECO:0000313" key="5">
    <source>
        <dbReference type="Proteomes" id="UP001369815"/>
    </source>
</evidence>
<dbReference type="InterPro" id="IPR003140">
    <property type="entry name" value="PLipase/COase/thioEstase"/>
</dbReference>
<feature type="domain" description="Phospholipase/carboxylesterase/thioesterase" evidence="3">
    <location>
        <begin position="14"/>
        <end position="141"/>
    </location>
</feature>
<dbReference type="Pfam" id="PF02230">
    <property type="entry name" value="Abhydrolase_2"/>
    <property type="match status" value="2"/>
</dbReference>
<dbReference type="Gene3D" id="3.40.50.1820">
    <property type="entry name" value="alpha/beta hydrolase"/>
    <property type="match status" value="1"/>
</dbReference>
<feature type="domain" description="Phospholipase/carboxylesterase/thioesterase" evidence="3">
    <location>
        <begin position="191"/>
        <end position="291"/>
    </location>
</feature>
<comment type="caution">
    <text evidence="4">The sequence shown here is derived from an EMBL/GenBank/DDBJ whole genome shotgun (WGS) entry which is preliminary data.</text>
</comment>
<evidence type="ECO:0000259" key="3">
    <source>
        <dbReference type="Pfam" id="PF02230"/>
    </source>
</evidence>
<comment type="similarity">
    <text evidence="1">Belongs to the AB hydrolase superfamily. AB hydrolase 2 family.</text>
</comment>
<evidence type="ECO:0000313" key="4">
    <source>
        <dbReference type="EMBL" id="KAK6953372.1"/>
    </source>
</evidence>
<feature type="region of interest" description="Disordered" evidence="2">
    <location>
        <begin position="147"/>
        <end position="187"/>
    </location>
</feature>
<dbReference type="PANTHER" id="PTHR10655">
    <property type="entry name" value="LYSOPHOSPHOLIPASE-RELATED"/>
    <property type="match status" value="1"/>
</dbReference>
<dbReference type="Proteomes" id="UP001369815">
    <property type="component" value="Unassembled WGS sequence"/>
</dbReference>
<dbReference type="EMBL" id="JBANMG010000005">
    <property type="protein sequence ID" value="KAK6953372.1"/>
    <property type="molecule type" value="Genomic_DNA"/>
</dbReference>
<dbReference type="PANTHER" id="PTHR10655:SF63">
    <property type="entry name" value="PHOSPHOLIPASE_CARBOXYLESTERASE_THIOESTERASE DOMAIN-CONTAINING PROTEIN"/>
    <property type="match status" value="1"/>
</dbReference>
<dbReference type="AlphaFoldDB" id="A0AAX6MMG4"/>
<sequence>MELGCSVISPLAPHKHTHTVIFLHGRGDTSRNMADALLSRWSRDSRGRSLVDEFPSVRWVFPEAEPRVAETHGEIWPQWFDVSNMLDLTDAEEMQVFGLRGSVASIRRIVRREARAVGGIHRVVLAGVSQGGATAFHTLLHLDDGGGAENAQGELMGLQHPQPQPQPQQESGGDGAQKDDEDDEGIPAHESRLCGVMGFSCWLPFPGGSLEETREVLGMEGGWPKTDTVVRNTPAFLGHCADDSLVFVEYGRQLRTGLKSFGMSVEWHEYEDGGHWINAPKGVDDAVEFLKAQGIPLAEPDEEEEEGARR</sequence>
<dbReference type="GO" id="GO:0008474">
    <property type="term" value="F:palmitoyl-(protein) hydrolase activity"/>
    <property type="evidence" value="ECO:0007669"/>
    <property type="project" value="TreeGrafter"/>
</dbReference>
<organism evidence="4 5">
    <name type="scientific">Daldinia eschscholtzii</name>
    <dbReference type="NCBI Taxonomy" id="292717"/>
    <lineage>
        <taxon>Eukaryota</taxon>
        <taxon>Fungi</taxon>
        <taxon>Dikarya</taxon>
        <taxon>Ascomycota</taxon>
        <taxon>Pezizomycotina</taxon>
        <taxon>Sordariomycetes</taxon>
        <taxon>Xylariomycetidae</taxon>
        <taxon>Xylariales</taxon>
        <taxon>Hypoxylaceae</taxon>
        <taxon>Daldinia</taxon>
    </lineage>
</organism>
<proteinExistence type="inferred from homology"/>